<gene>
    <name evidence="2" type="ORF">GCM10022215_08500</name>
</gene>
<dbReference type="EMBL" id="BAAAZH010000008">
    <property type="protein sequence ID" value="GAA4112276.1"/>
    <property type="molecule type" value="Genomic_DNA"/>
</dbReference>
<reference evidence="3" key="1">
    <citation type="journal article" date="2019" name="Int. J. Syst. Evol. Microbiol.">
        <title>The Global Catalogue of Microorganisms (GCM) 10K type strain sequencing project: providing services to taxonomists for standard genome sequencing and annotation.</title>
        <authorList>
            <consortium name="The Broad Institute Genomics Platform"/>
            <consortium name="The Broad Institute Genome Sequencing Center for Infectious Disease"/>
            <person name="Wu L."/>
            <person name="Ma J."/>
        </authorList>
    </citation>
    <scope>NUCLEOTIDE SEQUENCE [LARGE SCALE GENOMIC DNA]</scope>
    <source>
        <strain evidence="3">JCM 16703</strain>
    </source>
</reference>
<evidence type="ECO:0000313" key="2">
    <source>
        <dbReference type="EMBL" id="GAA4112276.1"/>
    </source>
</evidence>
<dbReference type="NCBIfam" id="TIGR01764">
    <property type="entry name" value="excise"/>
    <property type="match status" value="1"/>
</dbReference>
<evidence type="ECO:0000313" key="3">
    <source>
        <dbReference type="Proteomes" id="UP001501495"/>
    </source>
</evidence>
<dbReference type="Proteomes" id="UP001501495">
    <property type="component" value="Unassembled WGS sequence"/>
</dbReference>
<dbReference type="Gene3D" id="1.10.1660.10">
    <property type="match status" value="1"/>
</dbReference>
<organism evidence="2 3">
    <name type="scientific">Nocardioides fonticola</name>
    <dbReference type="NCBI Taxonomy" id="450363"/>
    <lineage>
        <taxon>Bacteria</taxon>
        <taxon>Bacillati</taxon>
        <taxon>Actinomycetota</taxon>
        <taxon>Actinomycetes</taxon>
        <taxon>Propionibacteriales</taxon>
        <taxon>Nocardioidaceae</taxon>
        <taxon>Nocardioides</taxon>
    </lineage>
</organism>
<dbReference type="Pfam" id="PF12728">
    <property type="entry name" value="HTH_17"/>
    <property type="match status" value="1"/>
</dbReference>
<dbReference type="InterPro" id="IPR041657">
    <property type="entry name" value="HTH_17"/>
</dbReference>
<keyword evidence="3" id="KW-1185">Reference proteome</keyword>
<dbReference type="InterPro" id="IPR010093">
    <property type="entry name" value="SinI_DNA-bd"/>
</dbReference>
<dbReference type="RefSeq" id="WP_344731994.1">
    <property type="nucleotide sequence ID" value="NZ_BAAAZH010000008.1"/>
</dbReference>
<feature type="domain" description="Helix-turn-helix" evidence="1">
    <location>
        <begin position="10"/>
        <end position="57"/>
    </location>
</feature>
<name>A0ABP7XD74_9ACTN</name>
<comment type="caution">
    <text evidence="2">The sequence shown here is derived from an EMBL/GenBank/DDBJ whole genome shotgun (WGS) entry which is preliminary data.</text>
</comment>
<protein>
    <recommendedName>
        <fullName evidence="1">Helix-turn-helix domain-containing protein</fullName>
    </recommendedName>
</protein>
<evidence type="ECO:0000259" key="1">
    <source>
        <dbReference type="Pfam" id="PF12728"/>
    </source>
</evidence>
<proteinExistence type="predicted"/>
<accession>A0ABP7XD74</accession>
<sequence>MPTNFAEEQLNVAEAAKELCVSPRTVQYRIANGKLKATKVGAGKTSAYLIARSEVDRAKAAS</sequence>